<evidence type="ECO:0000313" key="2">
    <source>
        <dbReference type="Proteomes" id="UP000285301"/>
    </source>
</evidence>
<dbReference type="GO" id="GO:0003964">
    <property type="term" value="F:RNA-directed DNA polymerase activity"/>
    <property type="evidence" value="ECO:0007669"/>
    <property type="project" value="UniProtKB-KW"/>
</dbReference>
<protein>
    <submittedName>
        <fullName evidence="1">RNA-directed DNA polymerase from mobile element jockey-like protein</fullName>
    </submittedName>
</protein>
<comment type="caution">
    <text evidence="1">The sequence shown here is derived from an EMBL/GenBank/DDBJ whole genome shotgun (WGS) entry which is preliminary data.</text>
</comment>
<feature type="non-terminal residue" evidence="1">
    <location>
        <position position="1"/>
    </location>
</feature>
<gene>
    <name evidence="1" type="ORF">B4U79_06054</name>
</gene>
<reference evidence="1 2" key="1">
    <citation type="journal article" date="2018" name="Gigascience">
        <title>Genomes of trombidid mites reveal novel predicted allergens and laterally-transferred genes associated with secondary metabolism.</title>
        <authorList>
            <person name="Dong X."/>
            <person name="Chaisiri K."/>
            <person name="Xia D."/>
            <person name="Armstrong S.D."/>
            <person name="Fang Y."/>
            <person name="Donnelly M.J."/>
            <person name="Kadowaki T."/>
            <person name="McGarry J.W."/>
            <person name="Darby A.C."/>
            <person name="Makepeace B.L."/>
        </authorList>
    </citation>
    <scope>NUCLEOTIDE SEQUENCE [LARGE SCALE GENOMIC DNA]</scope>
    <source>
        <strain evidence="1">UoL-WK</strain>
    </source>
</reference>
<name>A0A3S3PVR3_9ACAR</name>
<evidence type="ECO:0000313" key="1">
    <source>
        <dbReference type="EMBL" id="RWR98577.1"/>
    </source>
</evidence>
<sequence>IPKQLKSYTITPVLKSKKDPLHLENYRPVSVQNILKIFEKLLLNNLESFVCSNKLIPSSQYGFSKGVSI</sequence>
<organism evidence="1 2">
    <name type="scientific">Dinothrombium tinctorium</name>
    <dbReference type="NCBI Taxonomy" id="1965070"/>
    <lineage>
        <taxon>Eukaryota</taxon>
        <taxon>Metazoa</taxon>
        <taxon>Ecdysozoa</taxon>
        <taxon>Arthropoda</taxon>
        <taxon>Chelicerata</taxon>
        <taxon>Arachnida</taxon>
        <taxon>Acari</taxon>
        <taxon>Acariformes</taxon>
        <taxon>Trombidiformes</taxon>
        <taxon>Prostigmata</taxon>
        <taxon>Anystina</taxon>
        <taxon>Parasitengona</taxon>
        <taxon>Trombidioidea</taxon>
        <taxon>Trombidiidae</taxon>
        <taxon>Dinothrombium</taxon>
    </lineage>
</organism>
<dbReference type="OrthoDB" id="6491850at2759"/>
<keyword evidence="1" id="KW-0548">Nucleotidyltransferase</keyword>
<accession>A0A3S3PVR3</accession>
<keyword evidence="1" id="KW-0808">Transferase</keyword>
<dbReference type="EMBL" id="NCKU01020720">
    <property type="protein sequence ID" value="RWR98577.1"/>
    <property type="molecule type" value="Genomic_DNA"/>
</dbReference>
<feature type="non-terminal residue" evidence="1">
    <location>
        <position position="69"/>
    </location>
</feature>
<keyword evidence="2" id="KW-1185">Reference proteome</keyword>
<dbReference type="Proteomes" id="UP000285301">
    <property type="component" value="Unassembled WGS sequence"/>
</dbReference>
<dbReference type="AlphaFoldDB" id="A0A3S3PVR3"/>
<proteinExistence type="predicted"/>
<keyword evidence="1" id="KW-0695">RNA-directed DNA polymerase</keyword>